<dbReference type="InterPro" id="IPR029024">
    <property type="entry name" value="TerB-like"/>
</dbReference>
<dbReference type="Proteomes" id="UP000183940">
    <property type="component" value="Unassembled WGS sequence"/>
</dbReference>
<evidence type="ECO:0000313" key="3">
    <source>
        <dbReference type="Proteomes" id="UP000183940"/>
    </source>
</evidence>
<gene>
    <name evidence="2" type="ORF">BI308_23375</name>
</gene>
<protein>
    <recommendedName>
        <fullName evidence="4">TerB family tellurite resistance protein</fullName>
    </recommendedName>
</protein>
<name>A0A1L9QKJ2_9CYAN</name>
<keyword evidence="1" id="KW-0472">Membrane</keyword>
<reference evidence="2" key="1">
    <citation type="submission" date="2016-10" db="EMBL/GenBank/DDBJ databases">
        <title>CRISPR-Cas defence system in Roseofilum reptotaenium: evidence of a bacteriophage-cyanobacterium arms race in the coral black band disease.</title>
        <authorList>
            <person name="Buerger P."/>
            <person name="Wood-Charlson E.M."/>
            <person name="Weynberg K.D."/>
            <person name="Willis B."/>
            <person name="Van Oppen M.J."/>
        </authorList>
    </citation>
    <scope>NUCLEOTIDE SEQUENCE [LARGE SCALE GENOMIC DNA]</scope>
    <source>
        <strain evidence="2">AO1-A</strain>
    </source>
</reference>
<evidence type="ECO:0000256" key="1">
    <source>
        <dbReference type="SAM" id="Phobius"/>
    </source>
</evidence>
<evidence type="ECO:0000313" key="2">
    <source>
        <dbReference type="EMBL" id="OJJ16889.1"/>
    </source>
</evidence>
<keyword evidence="1" id="KW-0812">Transmembrane</keyword>
<dbReference type="STRING" id="1925591.BI308_23375"/>
<evidence type="ECO:0008006" key="4">
    <source>
        <dbReference type="Google" id="ProtNLM"/>
    </source>
</evidence>
<keyword evidence="1" id="KW-1133">Transmembrane helix</keyword>
<feature type="transmembrane region" description="Helical" evidence="1">
    <location>
        <begin position="20"/>
        <end position="45"/>
    </location>
</feature>
<organism evidence="2 3">
    <name type="scientific">Roseofilum reptotaenium AO1-A</name>
    <dbReference type="NCBI Taxonomy" id="1925591"/>
    <lineage>
        <taxon>Bacteria</taxon>
        <taxon>Bacillati</taxon>
        <taxon>Cyanobacteriota</taxon>
        <taxon>Cyanophyceae</taxon>
        <taxon>Desertifilales</taxon>
        <taxon>Desertifilaceae</taxon>
        <taxon>Roseofilum</taxon>
    </lineage>
</organism>
<sequence length="269" mass="30522">MVSLIPGVIFALNYLLQGEVIGLIDTTLFGGLAIFYILVGTSLWVEGERKKGLWELIKQTLNLERKEAGDLARSFFKPSGAKKVISILSQVAMIDEFLDEREKQFIQTFADNWNINYSWDDLQNNRRAGASINLIKLRQDVMDYLATSPPHKQVSEFNDIINALVNIDEEVSEQEQLIIAELEGLFSEYITQGSNAAKYHVIVVPQNEQQVQVIMNLPELNRYEVAEGTAYHSEPFYSKEYADVISEGYRSLNLFSMVTLTLPTQDNIS</sequence>
<comment type="caution">
    <text evidence="2">The sequence shown here is derived from an EMBL/GenBank/DDBJ whole genome shotgun (WGS) entry which is preliminary data.</text>
</comment>
<dbReference type="AlphaFoldDB" id="A0A1L9QKJ2"/>
<keyword evidence="3" id="KW-1185">Reference proteome</keyword>
<dbReference type="EMBL" id="MLAW01000062">
    <property type="protein sequence ID" value="OJJ16889.1"/>
    <property type="molecule type" value="Genomic_DNA"/>
</dbReference>
<accession>A0A1L9QKJ2</accession>
<proteinExistence type="predicted"/>
<dbReference type="SUPFAM" id="SSF158682">
    <property type="entry name" value="TerB-like"/>
    <property type="match status" value="1"/>
</dbReference>